<evidence type="ECO:0000313" key="3">
    <source>
        <dbReference type="Proteomes" id="UP000290365"/>
    </source>
</evidence>
<dbReference type="Proteomes" id="UP000290365">
    <property type="component" value="Chromosome"/>
</dbReference>
<feature type="compositionally biased region" description="Polar residues" evidence="1">
    <location>
        <begin position="966"/>
        <end position="977"/>
    </location>
</feature>
<feature type="region of interest" description="Disordered" evidence="1">
    <location>
        <begin position="999"/>
        <end position="1093"/>
    </location>
</feature>
<feature type="region of interest" description="Disordered" evidence="1">
    <location>
        <begin position="947"/>
        <end position="977"/>
    </location>
</feature>
<gene>
    <name evidence="2" type="ORF">EPA93_36260</name>
</gene>
<dbReference type="OrthoDB" id="123525at2"/>
<feature type="compositionally biased region" description="Polar residues" evidence="1">
    <location>
        <begin position="1011"/>
        <end position="1037"/>
    </location>
</feature>
<feature type="region of interest" description="Disordered" evidence="1">
    <location>
        <begin position="1120"/>
        <end position="1142"/>
    </location>
</feature>
<sequence length="1228" mass="135880">MMAKARSGLLNEAEIRRAYALLTEPEQVIEVRCLDASLRNDSYYSGTYGGYFNNVGSLLAALASLREAHGIYLTLQSCRSELINRACNKLIRQKTGKGTSDKDITRYAWLPVDCDPQRVSGISASAHEHELALAQARLIREALREQGWPEPVLADSGNGAHLLYKIDLAVNDKQLVERVLKALAVNFSTAMVKVDQSVHNPARIWKLYGTLACKGDNTAERPYRMSRLLEVPNQVLTVPKTLLEAFAALADSISQLEEPEPSRAAERQRSQSRSFDLAQWIQEYNIATYGAQSWQDGTKWLLKQCPFCKECDRSAVLIQFAGGALSYKCQHERCKDKGWSEFRTYYEPEAYERKILAFPQTTAADQAPTHGSAEALSQAHTQRLKTTGAGAPGSHSSDDGTAMPRPAFRSQIPPKADCGLPRFIIGGQLREQIENALTLIEQANHQEPRLFLYLSTVSKVEQDENGRPFTMQIDRAALRNELNEVANFYILKKEGEQVNFVDSKPPRDLADQLLALPPGKWPLPPLKAIVEAPVLRANGTILDKPGYDAQTGLYYVPARGMERCQIPEQPTPEDVQAATSLIEKIFVDFPFEGQADRANAYALLLTPFVRYAVKKDIQLALLDANNAGTGKGLLANLVSIAATGETTSPMSAKNDDDEWRKAILTELLQSPRMVIIDNIRGMLESATLELMLTGGGLNERILGQSKSAKPKNEATWIATGNNLLIGGDLARRSYRIRLLSQTAKPEERTDFAIADLEQWMYDHRPEVVSALLTLARAWYVAGQPQPLHVPRLGSFTHWAQTVGGILEYAGIEGFQQNRDELKSRNNEEAQECEVFLAAWYEAYQGKWLSTAEITRHLQTEQNRRETQFENEPSANALFDALPASLRKALAERPKSFDVTLGRWLGKRIETVYGLAGYHLEKTVDSHTRASQWRVLLRVAEGCSTQGENDFGEHSLSPNQGAPAGFNLQQPSATTAAGQESLLQDAASGSATGSSMLISEKSTAHEAAEGSANLSSGAHSLESATENSTKPSSHTYSLENMEGSARPSSGDLSANDQLLSTDHKKIERPQTSLMSDAVENTATDAQPSPQAETNENIRYAQPLASTEDLTTIVLEEQAKATPGATTAGESPHSVQQENAANTAEDELSQYRELYYACVAQLKKKPPKFGDMLWYGPGSGWKNGFVSPQAYLQRLRELGHSEDRLKFWAGYYVMIRDLGRDDRRRKPEED</sequence>
<evidence type="ECO:0000313" key="2">
    <source>
        <dbReference type="EMBL" id="QBD81137.1"/>
    </source>
</evidence>
<dbReference type="EMBL" id="CP035758">
    <property type="protein sequence ID" value="QBD81137.1"/>
    <property type="molecule type" value="Genomic_DNA"/>
</dbReference>
<keyword evidence="3" id="KW-1185">Reference proteome</keyword>
<reference evidence="2 3" key="1">
    <citation type="submission" date="2019-01" db="EMBL/GenBank/DDBJ databases">
        <title>Ktedonosporobacter rubrisoli SCAWS-G2.</title>
        <authorList>
            <person name="Huang Y."/>
            <person name="Yan B."/>
        </authorList>
    </citation>
    <scope>NUCLEOTIDE SEQUENCE [LARGE SCALE GENOMIC DNA]</scope>
    <source>
        <strain evidence="2 3">SCAWS-G2</strain>
    </source>
</reference>
<dbReference type="RefSeq" id="WP_129892198.1">
    <property type="nucleotide sequence ID" value="NZ_CP035758.1"/>
</dbReference>
<accession>A0A4P6JZB3</accession>
<proteinExistence type="predicted"/>
<feature type="compositionally biased region" description="Polar residues" evidence="1">
    <location>
        <begin position="1068"/>
        <end position="1093"/>
    </location>
</feature>
<organism evidence="2 3">
    <name type="scientific">Ktedonosporobacter rubrisoli</name>
    <dbReference type="NCBI Taxonomy" id="2509675"/>
    <lineage>
        <taxon>Bacteria</taxon>
        <taxon>Bacillati</taxon>
        <taxon>Chloroflexota</taxon>
        <taxon>Ktedonobacteria</taxon>
        <taxon>Ktedonobacterales</taxon>
        <taxon>Ktedonosporobacteraceae</taxon>
        <taxon>Ktedonosporobacter</taxon>
    </lineage>
</organism>
<name>A0A4P6JZB3_KTERU</name>
<feature type="compositionally biased region" description="Polar residues" evidence="1">
    <location>
        <begin position="1122"/>
        <end position="1140"/>
    </location>
</feature>
<feature type="compositionally biased region" description="Polar residues" evidence="1">
    <location>
        <begin position="1045"/>
        <end position="1059"/>
    </location>
</feature>
<dbReference type="KEGG" id="kbs:EPA93_36260"/>
<evidence type="ECO:0000256" key="1">
    <source>
        <dbReference type="SAM" id="MobiDB-lite"/>
    </source>
</evidence>
<evidence type="ECO:0008006" key="4">
    <source>
        <dbReference type="Google" id="ProtNLM"/>
    </source>
</evidence>
<feature type="region of interest" description="Disordered" evidence="1">
    <location>
        <begin position="362"/>
        <end position="411"/>
    </location>
</feature>
<dbReference type="AlphaFoldDB" id="A0A4P6JZB3"/>
<protein>
    <recommendedName>
        <fullName evidence="4">DUF927 domain-containing protein</fullName>
    </recommendedName>
</protein>